<evidence type="ECO:0000256" key="2">
    <source>
        <dbReference type="SAM" id="Phobius"/>
    </source>
</evidence>
<dbReference type="EMBL" id="OU503046">
    <property type="protein sequence ID" value="CAI9770616.1"/>
    <property type="molecule type" value="Genomic_DNA"/>
</dbReference>
<keyword evidence="2" id="KW-1133">Transmembrane helix</keyword>
<feature type="transmembrane region" description="Helical" evidence="2">
    <location>
        <begin position="12"/>
        <end position="36"/>
    </location>
</feature>
<dbReference type="Proteomes" id="UP000834106">
    <property type="component" value="Chromosome 11"/>
</dbReference>
<dbReference type="AlphaFoldDB" id="A0AAD1ZMK9"/>
<evidence type="ECO:0000313" key="4">
    <source>
        <dbReference type="Proteomes" id="UP000834106"/>
    </source>
</evidence>
<feature type="transmembrane region" description="Helical" evidence="2">
    <location>
        <begin position="174"/>
        <end position="194"/>
    </location>
</feature>
<evidence type="ECO:0008006" key="5">
    <source>
        <dbReference type="Google" id="ProtNLM"/>
    </source>
</evidence>
<reference evidence="3" key="1">
    <citation type="submission" date="2023-05" db="EMBL/GenBank/DDBJ databases">
        <authorList>
            <person name="Huff M."/>
        </authorList>
    </citation>
    <scope>NUCLEOTIDE SEQUENCE</scope>
</reference>
<proteinExistence type="predicted"/>
<accession>A0AAD1ZMK9</accession>
<keyword evidence="4" id="KW-1185">Reference proteome</keyword>
<feature type="transmembrane region" description="Helical" evidence="2">
    <location>
        <begin position="122"/>
        <end position="145"/>
    </location>
</feature>
<evidence type="ECO:0000256" key="1">
    <source>
        <dbReference type="SAM" id="MobiDB-lite"/>
    </source>
</evidence>
<evidence type="ECO:0000313" key="3">
    <source>
        <dbReference type="EMBL" id="CAI9770616.1"/>
    </source>
</evidence>
<keyword evidence="2" id="KW-0472">Membrane</keyword>
<feature type="transmembrane region" description="Helical" evidence="2">
    <location>
        <begin position="91"/>
        <end position="110"/>
    </location>
</feature>
<gene>
    <name evidence="3" type="ORF">FPE_LOCUS18046</name>
</gene>
<organism evidence="3 4">
    <name type="scientific">Fraxinus pennsylvanica</name>
    <dbReference type="NCBI Taxonomy" id="56036"/>
    <lineage>
        <taxon>Eukaryota</taxon>
        <taxon>Viridiplantae</taxon>
        <taxon>Streptophyta</taxon>
        <taxon>Embryophyta</taxon>
        <taxon>Tracheophyta</taxon>
        <taxon>Spermatophyta</taxon>
        <taxon>Magnoliopsida</taxon>
        <taxon>eudicotyledons</taxon>
        <taxon>Gunneridae</taxon>
        <taxon>Pentapetalae</taxon>
        <taxon>asterids</taxon>
        <taxon>lamiids</taxon>
        <taxon>Lamiales</taxon>
        <taxon>Oleaceae</taxon>
        <taxon>Oleeae</taxon>
        <taxon>Fraxinus</taxon>
    </lineage>
</organism>
<protein>
    <recommendedName>
        <fullName evidence="5">Tetraspanin-20</fullName>
    </recommendedName>
</protein>
<keyword evidence="2" id="KW-0812">Transmembrane</keyword>
<name>A0AAD1ZMK9_9LAMI</name>
<feature type="region of interest" description="Disordered" evidence="1">
    <location>
        <begin position="214"/>
        <end position="240"/>
    </location>
</feature>
<sequence>MRTPCCHTFLAFILKFLNFLQTFIGISIIIFSAYMLNQWEHHTPPPAPTPYNPEFKLPGDTIPALNSVSDVVFGVGHNGIRLNSHTNPAPWFIYAFMGVGILICCITCIGHIAAEAINGCCLCFYALLTTVFVLLEASLVAFIALDHQWEKDLPLDPTGELDSVRAFIEKNADVLMWFGISIIVIQVLSLLLATTLGSLVSSRRVDHDIEEDYDARSRTREPLLSPHPNQASGSTRARGDDKVVHNDIWSSRMREKYGLNGGDATHTLRHQNSSTDAKSKQ</sequence>
<feature type="region of interest" description="Disordered" evidence="1">
    <location>
        <begin position="260"/>
        <end position="281"/>
    </location>
</feature>
<feature type="compositionally biased region" description="Polar residues" evidence="1">
    <location>
        <begin position="270"/>
        <end position="281"/>
    </location>
</feature>